<keyword evidence="4 7" id="KW-0812">Transmembrane</keyword>
<dbReference type="PANTHER" id="PTHR33406">
    <property type="entry name" value="MEMBRANE PROTEIN MJ1562-RELATED"/>
    <property type="match status" value="1"/>
</dbReference>
<feature type="transmembrane region" description="Helical" evidence="7">
    <location>
        <begin position="290"/>
        <end position="311"/>
    </location>
</feature>
<organism evidence="9 10">
    <name type="scientific">Nocardioides eburneus</name>
    <dbReference type="NCBI Taxonomy" id="3231482"/>
    <lineage>
        <taxon>Bacteria</taxon>
        <taxon>Bacillati</taxon>
        <taxon>Actinomycetota</taxon>
        <taxon>Actinomycetes</taxon>
        <taxon>Propionibacteriales</taxon>
        <taxon>Nocardioidaceae</taxon>
        <taxon>Nocardioides</taxon>
    </lineage>
</organism>
<feature type="domain" description="SSD" evidence="8">
    <location>
        <begin position="212"/>
        <end position="344"/>
    </location>
</feature>
<accession>A0ABV3SYW3</accession>
<evidence type="ECO:0000256" key="7">
    <source>
        <dbReference type="SAM" id="Phobius"/>
    </source>
</evidence>
<evidence type="ECO:0000313" key="9">
    <source>
        <dbReference type="EMBL" id="MEX0428131.1"/>
    </source>
</evidence>
<feature type="transmembrane region" description="Helical" evidence="7">
    <location>
        <begin position="323"/>
        <end position="344"/>
    </location>
</feature>
<feature type="transmembrane region" description="Helical" evidence="7">
    <location>
        <begin position="552"/>
        <end position="578"/>
    </location>
</feature>
<comment type="caution">
    <text evidence="9">The sequence shown here is derived from an EMBL/GenBank/DDBJ whole genome shotgun (WGS) entry which is preliminary data.</text>
</comment>
<feature type="transmembrane region" description="Helical" evidence="7">
    <location>
        <begin position="381"/>
        <end position="400"/>
    </location>
</feature>
<evidence type="ECO:0000256" key="6">
    <source>
        <dbReference type="ARBA" id="ARBA00023136"/>
    </source>
</evidence>
<name>A0ABV3SYW3_9ACTN</name>
<feature type="transmembrane region" description="Helical" evidence="7">
    <location>
        <begin position="662"/>
        <end position="685"/>
    </location>
</feature>
<reference evidence="9 10" key="1">
    <citation type="submission" date="2024-07" db="EMBL/GenBank/DDBJ databases">
        <authorList>
            <person name="Lee S."/>
            <person name="Kang M."/>
        </authorList>
    </citation>
    <scope>NUCLEOTIDE SEQUENCE [LARGE SCALE GENOMIC DNA]</scope>
    <source>
        <strain evidence="9 10">DS6</strain>
    </source>
</reference>
<dbReference type="SUPFAM" id="SSF82866">
    <property type="entry name" value="Multidrug efflux transporter AcrB transmembrane domain"/>
    <property type="match status" value="2"/>
</dbReference>
<keyword evidence="10" id="KW-1185">Reference proteome</keyword>
<gene>
    <name evidence="9" type="ORF">AB3X52_10920</name>
</gene>
<dbReference type="EMBL" id="JBFPJR010000016">
    <property type="protein sequence ID" value="MEX0428131.1"/>
    <property type="molecule type" value="Genomic_DNA"/>
</dbReference>
<evidence type="ECO:0000256" key="4">
    <source>
        <dbReference type="ARBA" id="ARBA00022692"/>
    </source>
</evidence>
<dbReference type="InterPro" id="IPR050545">
    <property type="entry name" value="Mycobact_MmpL"/>
</dbReference>
<feature type="transmembrane region" description="Helical" evidence="7">
    <location>
        <begin position="584"/>
        <end position="603"/>
    </location>
</feature>
<keyword evidence="5 7" id="KW-1133">Transmembrane helix</keyword>
<comment type="similarity">
    <text evidence="2">Belongs to the resistance-nodulation-cell division (RND) (TC 2.A.6) family. MmpL subfamily.</text>
</comment>
<evidence type="ECO:0000313" key="10">
    <source>
        <dbReference type="Proteomes" id="UP001556631"/>
    </source>
</evidence>
<dbReference type="InterPro" id="IPR000731">
    <property type="entry name" value="SSD"/>
</dbReference>
<evidence type="ECO:0000256" key="5">
    <source>
        <dbReference type="ARBA" id="ARBA00022989"/>
    </source>
</evidence>
<feature type="transmembrane region" description="Helical" evidence="7">
    <location>
        <begin position="623"/>
        <end position="656"/>
    </location>
</feature>
<dbReference type="PANTHER" id="PTHR33406:SF6">
    <property type="entry name" value="MEMBRANE PROTEIN YDGH-RELATED"/>
    <property type="match status" value="1"/>
</dbReference>
<feature type="transmembrane region" description="Helical" evidence="7">
    <location>
        <begin position="212"/>
        <end position="235"/>
    </location>
</feature>
<feature type="transmembrane region" description="Helical" evidence="7">
    <location>
        <begin position="527"/>
        <end position="545"/>
    </location>
</feature>
<evidence type="ECO:0000259" key="8">
    <source>
        <dbReference type="PROSITE" id="PS50156"/>
    </source>
</evidence>
<keyword evidence="3" id="KW-1003">Cell membrane</keyword>
<dbReference type="Gene3D" id="1.20.1640.10">
    <property type="entry name" value="Multidrug efflux transporter AcrB transmembrane domain"/>
    <property type="match status" value="2"/>
</dbReference>
<feature type="transmembrane region" description="Helical" evidence="7">
    <location>
        <begin position="183"/>
        <end position="205"/>
    </location>
</feature>
<dbReference type="RefSeq" id="WP_367994099.1">
    <property type="nucleotide sequence ID" value="NZ_JBFPJR010000016.1"/>
</dbReference>
<dbReference type="InterPro" id="IPR004869">
    <property type="entry name" value="MMPL_dom"/>
</dbReference>
<feature type="transmembrane region" description="Helical" evidence="7">
    <location>
        <begin position="247"/>
        <end position="269"/>
    </location>
</feature>
<sequence length="713" mass="75108">MHRRLAGALTGRVTKWIVLVAWIVVFVVAGTFAQKLTDVQNNEASSWLPDSAESTQALERLAPFSDSDDIPTLVVYHRAGGLTAADYRAIDRQATELATLDGVVSTPGTPPVVAPTDEAAGQRLGLVSKDGEVATSVLTFNFGANGWNDLPPVADKLRDIAHLDGADVHLAGPGGQAADAADAFAGIDGTLLYAALGVVIVILLFTYRSPILWLLPILSAVVALFTAEAVIYFLAKYADLTVNGQSQAILSVLVIGAGTDYALLLVARYREELRRHEDRHEAMAFALHRASPAVIASASTVAVGMLCLLVAEMNSTAGLGPIMAIGVVVTLLVMLTLLPALLVVTGRWMFWPKRPTYGSPEPTTTGLWARIGRRIAPRPRAVWATTAVVLGVACLGLLTLHTGNIPNDEQYTKDYDSIIGQRTLAAHDLADTSTPIQVVANADHADAVVAALRDVPGLGAVDAGVPAKGGVKYVEVAQSLDPASDAAAAQVERARDAVHRIAGADAQVGGSAALFLDTERAAHRDNLVIIPIVLVVVMVILMLLLRALLAPVLLILTVILSFGAALGISALIFTYVYGFDMADSGYPLFVFVFLVALGIDYNIFLMSRVREETHHVGTRRGSLIALASTGGVITSAGLVLAATFAVLGTIPLVFLAEIGTAIALGVMLDTMVVRAILVTALNLDLGGRIWWPSRLDRGDEPAVVPAAAETAET</sequence>
<dbReference type="Pfam" id="PF03176">
    <property type="entry name" value="MMPL"/>
    <property type="match status" value="2"/>
</dbReference>
<evidence type="ECO:0000256" key="2">
    <source>
        <dbReference type="ARBA" id="ARBA00010157"/>
    </source>
</evidence>
<comment type="subcellular location">
    <subcellularLocation>
        <location evidence="1">Cell membrane</location>
        <topology evidence="1">Multi-pass membrane protein</topology>
    </subcellularLocation>
</comment>
<proteinExistence type="inferred from homology"/>
<evidence type="ECO:0000256" key="1">
    <source>
        <dbReference type="ARBA" id="ARBA00004651"/>
    </source>
</evidence>
<protein>
    <submittedName>
        <fullName evidence="9">MMPL family transporter</fullName>
    </submittedName>
</protein>
<evidence type="ECO:0000256" key="3">
    <source>
        <dbReference type="ARBA" id="ARBA00022475"/>
    </source>
</evidence>
<dbReference type="Proteomes" id="UP001556631">
    <property type="component" value="Unassembled WGS sequence"/>
</dbReference>
<dbReference type="PROSITE" id="PS50156">
    <property type="entry name" value="SSD"/>
    <property type="match status" value="1"/>
</dbReference>
<keyword evidence="6 7" id="KW-0472">Membrane</keyword>